<feature type="domain" description="Secretion system C-terminal sorting" evidence="2">
    <location>
        <begin position="428"/>
        <end position="496"/>
    </location>
</feature>
<dbReference type="NCBIfam" id="TIGR04183">
    <property type="entry name" value="Por_Secre_tail"/>
    <property type="match status" value="1"/>
</dbReference>
<accession>A0A1B8ZBU3</accession>
<dbReference type="InterPro" id="IPR026444">
    <property type="entry name" value="Secre_tail"/>
</dbReference>
<dbReference type="Pfam" id="PF18962">
    <property type="entry name" value="Por_Secre_tail"/>
    <property type="match status" value="1"/>
</dbReference>
<name>A0A1B8ZBU3_9FLAO</name>
<dbReference type="EMBL" id="MAYH01000048">
    <property type="protein sequence ID" value="OCA69069.1"/>
    <property type="molecule type" value="Genomic_DNA"/>
</dbReference>
<dbReference type="AlphaFoldDB" id="A0A1B8ZBU3"/>
<dbReference type="InterPro" id="IPR011044">
    <property type="entry name" value="Quino_amine_DH_bsu"/>
</dbReference>
<protein>
    <recommendedName>
        <fullName evidence="2">Secretion system C-terminal sorting domain-containing protein</fullName>
    </recommendedName>
</protein>
<keyword evidence="1" id="KW-0732">Signal</keyword>
<proteinExistence type="predicted"/>
<sequence>MKKINVRELRQGKINQNLKFLDMKKINFLAILLANLITAQSISLVKDIYPGVNGSSPQYLVNFNNKVYFSANHPDYGSELWVSDGTASGTNIISDILTGSTGQIPVYMTVFNNKIYYSALLSDSSHPNGLYSYDEVNGLKLVSENYKWSSYFTLANNNLYFLNNSYIFQMNAEGAIQKINESTYSNGYMGSINGNLIFGGRPSTDTSYSFQLYKFDGQTTSLLKTINPTSTSQPQEFFYSSALGKTLFSASDNTTSTEPWITDGTETGTYRLKDINTASQYSGSNPNSYRQIGDKVVFVATNSNNGTELYITDGTESGTKILKDINAGSGSSNPTKLTYLNDKIYFFANDGTNDAQLWETDGTETGTKLTLKLNPGSTNFTLGDMIAKDDYLLASIKMGVTPGQELYKIEVPSGTLSANDNNKAKIALYPNPTSGDIYFSNLKAGQFELFDLSGKKIQSGVVNSDSKIKLSAKPGNYIIKTVSEQGKLLHTTKVIIK</sequence>
<comment type="caution">
    <text evidence="3">The sequence shown here is derived from an EMBL/GenBank/DDBJ whole genome shotgun (WGS) entry which is preliminary data.</text>
</comment>
<keyword evidence="4" id="KW-1185">Reference proteome</keyword>
<dbReference type="SUPFAM" id="SSF50969">
    <property type="entry name" value="YVTN repeat-like/Quinoprotein amine dehydrogenase"/>
    <property type="match status" value="1"/>
</dbReference>
<reference evidence="3 4" key="1">
    <citation type="submission" date="2016-07" db="EMBL/GenBank/DDBJ databases">
        <authorList>
            <person name="Jeong J.-J."/>
            <person name="Kim D.W."/>
            <person name="Sang M.K."/>
            <person name="Choi I.-G."/>
            <person name="Kim K.D."/>
        </authorList>
    </citation>
    <scope>NUCLEOTIDE SEQUENCE [LARGE SCALE GENOMIC DNA]</scope>
    <source>
        <strain evidence="3 4">UTM-3</strain>
    </source>
</reference>
<evidence type="ECO:0000259" key="2">
    <source>
        <dbReference type="Pfam" id="PF18962"/>
    </source>
</evidence>
<gene>
    <name evidence="3" type="ORF">BBI01_17815</name>
</gene>
<evidence type="ECO:0000256" key="1">
    <source>
        <dbReference type="ARBA" id="ARBA00022729"/>
    </source>
</evidence>
<evidence type="ECO:0000313" key="3">
    <source>
        <dbReference type="EMBL" id="OCA69069.1"/>
    </source>
</evidence>
<evidence type="ECO:0000313" key="4">
    <source>
        <dbReference type="Proteomes" id="UP000092651"/>
    </source>
</evidence>
<organism evidence="3 4">
    <name type="scientific">Chryseobacterium artocarpi</name>
    <dbReference type="NCBI Taxonomy" id="1414727"/>
    <lineage>
        <taxon>Bacteria</taxon>
        <taxon>Pseudomonadati</taxon>
        <taxon>Bacteroidota</taxon>
        <taxon>Flavobacteriia</taxon>
        <taxon>Flavobacteriales</taxon>
        <taxon>Weeksellaceae</taxon>
        <taxon>Chryseobacterium group</taxon>
        <taxon>Chryseobacterium</taxon>
    </lineage>
</organism>
<dbReference type="Proteomes" id="UP000092651">
    <property type="component" value="Unassembled WGS sequence"/>
</dbReference>